<keyword evidence="3" id="KW-0862">Zinc</keyword>
<evidence type="ECO:0000313" key="9">
    <source>
        <dbReference type="Proteomes" id="UP001362999"/>
    </source>
</evidence>
<comment type="caution">
    <text evidence="8">The sequence shown here is derived from an EMBL/GenBank/DDBJ whole genome shotgun (WGS) entry which is preliminary data.</text>
</comment>
<protein>
    <submittedName>
        <fullName evidence="8">SET domain-containing protein</fullName>
    </submittedName>
</protein>
<feature type="domain" description="MYND-type" evidence="7">
    <location>
        <begin position="1"/>
        <end position="43"/>
    </location>
</feature>
<evidence type="ECO:0000313" key="8">
    <source>
        <dbReference type="EMBL" id="KAK7053558.1"/>
    </source>
</evidence>
<evidence type="ECO:0000259" key="6">
    <source>
        <dbReference type="PROSITE" id="PS50280"/>
    </source>
</evidence>
<dbReference type="InterPro" id="IPR002893">
    <property type="entry name" value="Znf_MYND"/>
</dbReference>
<keyword evidence="1" id="KW-0479">Metal-binding</keyword>
<evidence type="ECO:0000259" key="7">
    <source>
        <dbReference type="PROSITE" id="PS50865"/>
    </source>
</evidence>
<feature type="compositionally biased region" description="Polar residues" evidence="5">
    <location>
        <begin position="330"/>
        <end position="354"/>
    </location>
</feature>
<sequence length="354" mass="39829">MVQCGADGCAKEGKNRCSRCMQRMYCSRECQKKDWPLHKKAECGLGFPAIAIVDIPGKGKGVIAKEPISRGTRILSEKPRVVLDGRNNLRLQREISGLSKEQLDFVLSFPGSGTNVFERLKHFTPAGGDSWGLCGTVCRINHVCCSPKSRPNVTYSWNNDSEEEELYALTEIQAGQELEVSYVSNASGYEEPLKYLREKYGFDCTCPGCSRPLAEREASGRRIRAYNQFVERLPMRITLGVENPLAILKDIETQMIVIAEEGFHAEIAERAHDAFEICAGYGDAESARKWEGICGDVHLLYHGYRHSRYQDATQLMDLLDTNPQKCPEKSLTTQSTRKINNGYTEEQKIQSWRG</sequence>
<evidence type="ECO:0000256" key="5">
    <source>
        <dbReference type="SAM" id="MobiDB-lite"/>
    </source>
</evidence>
<name>A0AAW0DNR0_9AGAR</name>
<dbReference type="InterPro" id="IPR046341">
    <property type="entry name" value="SET_dom_sf"/>
</dbReference>
<accession>A0AAW0DNR0</accession>
<keyword evidence="2 4" id="KW-0863">Zinc-finger</keyword>
<dbReference type="EMBL" id="JAWWNJ010000006">
    <property type="protein sequence ID" value="KAK7053558.1"/>
    <property type="molecule type" value="Genomic_DNA"/>
</dbReference>
<dbReference type="InterPro" id="IPR053185">
    <property type="entry name" value="SET_domain_protein"/>
</dbReference>
<dbReference type="PANTHER" id="PTHR47332">
    <property type="entry name" value="SET DOMAIN-CONTAINING PROTEIN 5"/>
    <property type="match status" value="1"/>
</dbReference>
<organism evidence="8 9">
    <name type="scientific">Favolaschia claudopus</name>
    <dbReference type="NCBI Taxonomy" id="2862362"/>
    <lineage>
        <taxon>Eukaryota</taxon>
        <taxon>Fungi</taxon>
        <taxon>Dikarya</taxon>
        <taxon>Basidiomycota</taxon>
        <taxon>Agaricomycotina</taxon>
        <taxon>Agaricomycetes</taxon>
        <taxon>Agaricomycetidae</taxon>
        <taxon>Agaricales</taxon>
        <taxon>Marasmiineae</taxon>
        <taxon>Mycenaceae</taxon>
        <taxon>Favolaschia</taxon>
    </lineage>
</organism>
<reference evidence="8 9" key="1">
    <citation type="journal article" date="2024" name="J Genomics">
        <title>Draft genome sequencing and assembly of Favolaschia claudopus CIRM-BRFM 2984 isolated from oak limbs.</title>
        <authorList>
            <person name="Navarro D."/>
            <person name="Drula E."/>
            <person name="Chaduli D."/>
            <person name="Cazenave R."/>
            <person name="Ahrendt S."/>
            <person name="Wang J."/>
            <person name="Lipzen A."/>
            <person name="Daum C."/>
            <person name="Barry K."/>
            <person name="Grigoriev I.V."/>
            <person name="Favel A."/>
            <person name="Rosso M.N."/>
            <person name="Martin F."/>
        </authorList>
    </citation>
    <scope>NUCLEOTIDE SEQUENCE [LARGE SCALE GENOMIC DNA]</scope>
    <source>
        <strain evidence="8 9">CIRM-BRFM 2984</strain>
    </source>
</reference>
<keyword evidence="9" id="KW-1185">Reference proteome</keyword>
<evidence type="ECO:0000256" key="2">
    <source>
        <dbReference type="ARBA" id="ARBA00022771"/>
    </source>
</evidence>
<evidence type="ECO:0000256" key="1">
    <source>
        <dbReference type="ARBA" id="ARBA00022723"/>
    </source>
</evidence>
<dbReference type="PROSITE" id="PS01360">
    <property type="entry name" value="ZF_MYND_1"/>
    <property type="match status" value="1"/>
</dbReference>
<evidence type="ECO:0000256" key="4">
    <source>
        <dbReference type="PROSITE-ProRule" id="PRU00134"/>
    </source>
</evidence>
<evidence type="ECO:0000256" key="3">
    <source>
        <dbReference type="ARBA" id="ARBA00022833"/>
    </source>
</evidence>
<dbReference type="PANTHER" id="PTHR47332:SF4">
    <property type="entry name" value="SET DOMAIN-CONTAINING PROTEIN 5"/>
    <property type="match status" value="1"/>
</dbReference>
<dbReference type="CDD" id="cd20071">
    <property type="entry name" value="SET_SMYD"/>
    <property type="match status" value="1"/>
</dbReference>
<dbReference type="PROSITE" id="PS50865">
    <property type="entry name" value="ZF_MYND_2"/>
    <property type="match status" value="1"/>
</dbReference>
<dbReference type="Pfam" id="PF01753">
    <property type="entry name" value="zf-MYND"/>
    <property type="match status" value="1"/>
</dbReference>
<feature type="region of interest" description="Disordered" evidence="5">
    <location>
        <begin position="328"/>
        <end position="354"/>
    </location>
</feature>
<feature type="domain" description="SET" evidence="6">
    <location>
        <begin position="48"/>
        <end position="183"/>
    </location>
</feature>
<dbReference type="Gene3D" id="6.10.140.2220">
    <property type="match status" value="1"/>
</dbReference>
<dbReference type="Proteomes" id="UP001362999">
    <property type="component" value="Unassembled WGS sequence"/>
</dbReference>
<gene>
    <name evidence="8" type="ORF">R3P38DRAFT_2761335</name>
</gene>
<dbReference type="PROSITE" id="PS50280">
    <property type="entry name" value="SET"/>
    <property type="match status" value="1"/>
</dbReference>
<dbReference type="AlphaFoldDB" id="A0AAW0DNR0"/>
<dbReference type="Pfam" id="PF00856">
    <property type="entry name" value="SET"/>
    <property type="match status" value="1"/>
</dbReference>
<dbReference type="SUPFAM" id="SSF144232">
    <property type="entry name" value="HIT/MYND zinc finger-like"/>
    <property type="match status" value="1"/>
</dbReference>
<dbReference type="Gene3D" id="2.170.270.10">
    <property type="entry name" value="SET domain"/>
    <property type="match status" value="1"/>
</dbReference>
<dbReference type="GO" id="GO:0008270">
    <property type="term" value="F:zinc ion binding"/>
    <property type="evidence" value="ECO:0007669"/>
    <property type="project" value="UniProtKB-KW"/>
</dbReference>
<dbReference type="SUPFAM" id="SSF82199">
    <property type="entry name" value="SET domain"/>
    <property type="match status" value="1"/>
</dbReference>
<dbReference type="InterPro" id="IPR001214">
    <property type="entry name" value="SET_dom"/>
</dbReference>
<proteinExistence type="predicted"/>